<evidence type="ECO:0000256" key="1">
    <source>
        <dbReference type="ARBA" id="ARBA00006847"/>
    </source>
</evidence>
<dbReference type="InterPro" id="IPR054712">
    <property type="entry name" value="Cas3-like_dom"/>
</dbReference>
<organism evidence="10">
    <name type="scientific">Synechococcus sp. SB0676_bin_10</name>
    <dbReference type="NCBI Taxonomy" id="2604869"/>
    <lineage>
        <taxon>Bacteria</taxon>
        <taxon>Bacillati</taxon>
        <taxon>Cyanobacteriota</taxon>
        <taxon>Cyanophyceae</taxon>
        <taxon>Synechococcales</taxon>
        <taxon>Synechococcaceae</taxon>
        <taxon>Synechococcus</taxon>
    </lineage>
</organism>
<dbReference type="AlphaFoldDB" id="A0A6B1F6X3"/>
<accession>A0A6B1F6X3</accession>
<dbReference type="GO" id="GO:0004386">
    <property type="term" value="F:helicase activity"/>
    <property type="evidence" value="ECO:0007669"/>
    <property type="project" value="UniProtKB-KW"/>
</dbReference>
<dbReference type="GO" id="GO:0016787">
    <property type="term" value="F:hydrolase activity"/>
    <property type="evidence" value="ECO:0007669"/>
    <property type="project" value="UniProtKB-KW"/>
</dbReference>
<comment type="caution">
    <text evidence="10">The sequence shown here is derived from an EMBL/GenBank/DDBJ whole genome shotgun (WGS) entry which is preliminary data.</text>
</comment>
<evidence type="ECO:0000313" key="10">
    <source>
        <dbReference type="EMBL" id="MYG37927.1"/>
    </source>
</evidence>
<dbReference type="GO" id="GO:0046872">
    <property type="term" value="F:metal ion binding"/>
    <property type="evidence" value="ECO:0007669"/>
    <property type="project" value="UniProtKB-KW"/>
</dbReference>
<dbReference type="InterPro" id="IPR006483">
    <property type="entry name" value="CRISPR-assoc_Cas3_HD"/>
</dbReference>
<evidence type="ECO:0000256" key="7">
    <source>
        <dbReference type="ARBA" id="ARBA00022840"/>
    </source>
</evidence>
<keyword evidence="7" id="KW-0067">ATP-binding</keyword>
<evidence type="ECO:0000256" key="5">
    <source>
        <dbReference type="ARBA" id="ARBA00022801"/>
    </source>
</evidence>
<evidence type="ECO:0000256" key="8">
    <source>
        <dbReference type="ARBA" id="ARBA00023118"/>
    </source>
</evidence>
<dbReference type="PROSITE" id="PS51643">
    <property type="entry name" value="HD_CAS3"/>
    <property type="match status" value="1"/>
</dbReference>
<keyword evidence="4" id="KW-0547">Nucleotide-binding</keyword>
<dbReference type="GO" id="GO:0051607">
    <property type="term" value="P:defense response to virus"/>
    <property type="evidence" value="ECO:0007669"/>
    <property type="project" value="UniProtKB-KW"/>
</dbReference>
<comment type="similarity">
    <text evidence="2">In the central section; belongs to the CRISPR-associated helicase Cas3 family.</text>
</comment>
<dbReference type="EMBL" id="VYDO01000099">
    <property type="protein sequence ID" value="MYG37927.1"/>
    <property type="molecule type" value="Genomic_DNA"/>
</dbReference>
<keyword evidence="3" id="KW-0479">Metal-binding</keyword>
<dbReference type="GO" id="GO:0005524">
    <property type="term" value="F:ATP binding"/>
    <property type="evidence" value="ECO:0007669"/>
    <property type="project" value="UniProtKB-KW"/>
</dbReference>
<comment type="similarity">
    <text evidence="1">In the N-terminal section; belongs to the CRISPR-associated nuclease Cas3-HD family.</text>
</comment>
<evidence type="ECO:0000256" key="2">
    <source>
        <dbReference type="ARBA" id="ARBA00009046"/>
    </source>
</evidence>
<dbReference type="SUPFAM" id="SSF109604">
    <property type="entry name" value="HD-domain/PDEase-like"/>
    <property type="match status" value="1"/>
</dbReference>
<feature type="domain" description="HD Cas3-type" evidence="9">
    <location>
        <begin position="755"/>
        <end position="949"/>
    </location>
</feature>
<dbReference type="InterPro" id="IPR038257">
    <property type="entry name" value="CRISPR-assoc_Cas3_HD_sf"/>
</dbReference>
<dbReference type="SUPFAM" id="SSF52540">
    <property type="entry name" value="P-loop containing nucleoside triphosphate hydrolases"/>
    <property type="match status" value="1"/>
</dbReference>
<evidence type="ECO:0000256" key="3">
    <source>
        <dbReference type="ARBA" id="ARBA00022723"/>
    </source>
</evidence>
<reference evidence="10" key="1">
    <citation type="submission" date="2019-09" db="EMBL/GenBank/DDBJ databases">
        <title>Characterisation of the sponge microbiome using genome-centric metagenomics.</title>
        <authorList>
            <person name="Engelberts J.P."/>
            <person name="Robbins S.J."/>
            <person name="De Goeij J.M."/>
            <person name="Aranda M."/>
            <person name="Bell S.C."/>
            <person name="Webster N.S."/>
        </authorList>
    </citation>
    <scope>NUCLEOTIDE SEQUENCE</scope>
    <source>
        <strain evidence="10">SB0676_bin_10</strain>
    </source>
</reference>
<name>A0A6B1F6X3_9SYNE</name>
<dbReference type="InterPro" id="IPR027417">
    <property type="entry name" value="P-loop_NTPase"/>
</dbReference>
<evidence type="ECO:0000256" key="4">
    <source>
        <dbReference type="ARBA" id="ARBA00022741"/>
    </source>
</evidence>
<dbReference type="Gene3D" id="3.40.50.300">
    <property type="entry name" value="P-loop containing nucleotide triphosphate hydrolases"/>
    <property type="match status" value="2"/>
</dbReference>
<gene>
    <name evidence="10" type="ORF">F4162_02735</name>
</gene>
<dbReference type="Pfam" id="PF22590">
    <property type="entry name" value="Cas3-like_C_2"/>
    <property type="match status" value="1"/>
</dbReference>
<keyword evidence="8" id="KW-0051">Antiviral defense</keyword>
<proteinExistence type="inferred from homology"/>
<keyword evidence="6" id="KW-0347">Helicase</keyword>
<keyword evidence="5" id="KW-0378">Hydrolase</keyword>
<evidence type="ECO:0000259" key="9">
    <source>
        <dbReference type="PROSITE" id="PS51643"/>
    </source>
</evidence>
<sequence>MTAPLPTFPEFYRAVNGRDPFPWQSRLANRLSTAGTWPEEIGVPTGMGKTACLEIAVWWLASQADRVPEERTAPTRIWWVVNRRLLVDSTAEQARALAEKLVASQRSSGLEGNGKPDSDALALVAERLCSLSASRGEPPLKVISLRGGLASRTPTDPSCPTVILCTLPMYGSRLLFRGYGSSLRAVDAAMAGTDSLVLLDEAHLARHLRSLVVALGECMTGAQPHGRAGGNLPAPCCRECMTGAQPLLNNQRSTATVVTLTATGDPDPASSRSRFDLDDDDKRHGVIQKRLDATKRLELIEAEGDIARHLAEGTIRLMEEADRPASFLVFANTPRTAREVFNRVKKETRKKALEPDLQLLTGLTREREAERIRKHILDREQGMAATRSATTPRERHLVVVATQTLEVGADLDAEYLITEACGVRALTQRLGRLNRLGNHNHARALYIHVPLERRHGGKWPVYDKEPEDVLQRLKDAQKQADEDQTVNLSPRRVAEVLGPPGDDPGRAPEVLPGILWEWVKTTTPPEGEAPVEPYFSGIASPQYTVSVIWRVHVPEPGRRLWPRAKDREAVDIARHEFQAVLTDDEPIHRLGSDGVTVETIGKADLRSGDRVVLPTDRGLLDEFGWNTDAPGPVMDISLAGQGLPLDPTAIKRLCAIDLTSEIKKALGTEDDETDELDEAEQDQAIITILEVIRAVETPQGWDPTEWSNFTDSLEPSVVESRREVPRLRVRSPQPEGDTPIDDFDENSLVESVSASNRELATLAGHGQAVGGQSRMVAERVGLPMGLCKVVERAARLHDMGKADRRFQLWLDPEDKNGVAMAKSDEPRRKWETMRVQSGWPRGGRHEDLSARLVLAWLQQQPDWGTPIERDLLVHLVISHHGKGRPLVPPAADGTGEHVRGVIDGVAVEASADLARIDWEQPARFRRLNDHFGPWGLALLEAIVIRSDHAVSASMSGVRTSWK</sequence>
<protein>
    <recommendedName>
        <fullName evidence="9">HD Cas3-type domain-containing protein</fullName>
    </recommendedName>
</protein>
<evidence type="ECO:0000256" key="6">
    <source>
        <dbReference type="ARBA" id="ARBA00022806"/>
    </source>
</evidence>
<dbReference type="Pfam" id="PF18019">
    <property type="entry name" value="Cas3_HD"/>
    <property type="match status" value="1"/>
</dbReference>
<dbReference type="Gene3D" id="1.10.3210.30">
    <property type="match status" value="1"/>
</dbReference>